<dbReference type="PANTHER" id="PTHR12751:SF18">
    <property type="entry name" value="PHOSPHATASE AND ACTIN REGULATOR 1"/>
    <property type="match status" value="1"/>
</dbReference>
<feature type="compositionally biased region" description="Polar residues" evidence="5">
    <location>
        <begin position="490"/>
        <end position="500"/>
    </location>
</feature>
<protein>
    <recommendedName>
        <fullName evidence="8">Phosphatase and actin regulator</fullName>
    </recommendedName>
</protein>
<feature type="region of interest" description="Disordered" evidence="5">
    <location>
        <begin position="554"/>
        <end position="694"/>
    </location>
</feature>
<dbReference type="Gene3D" id="6.10.140.2130">
    <property type="match status" value="1"/>
</dbReference>
<dbReference type="PROSITE" id="PS51073">
    <property type="entry name" value="RPEL"/>
    <property type="match status" value="1"/>
</dbReference>
<feature type="compositionally biased region" description="Low complexity" evidence="5">
    <location>
        <begin position="349"/>
        <end position="358"/>
    </location>
</feature>
<feature type="compositionally biased region" description="Basic residues" evidence="5">
    <location>
        <begin position="608"/>
        <end position="618"/>
    </location>
</feature>
<keyword evidence="2" id="KW-0677">Repeat</keyword>
<feature type="compositionally biased region" description="Polar residues" evidence="5">
    <location>
        <begin position="85"/>
        <end position="94"/>
    </location>
</feature>
<dbReference type="EMBL" id="CAJNRE010005499">
    <property type="protein sequence ID" value="CAF2045831.1"/>
    <property type="molecule type" value="Genomic_DNA"/>
</dbReference>
<feature type="region of interest" description="Disordered" evidence="5">
    <location>
        <begin position="490"/>
        <end position="513"/>
    </location>
</feature>
<proteinExistence type="inferred from homology"/>
<feature type="compositionally biased region" description="Polar residues" evidence="5">
    <location>
        <begin position="574"/>
        <end position="584"/>
    </location>
</feature>
<feature type="region of interest" description="Disordered" evidence="5">
    <location>
        <begin position="331"/>
        <end position="358"/>
    </location>
</feature>
<evidence type="ECO:0000313" key="6">
    <source>
        <dbReference type="EMBL" id="CAF2045831.1"/>
    </source>
</evidence>
<evidence type="ECO:0000313" key="7">
    <source>
        <dbReference type="Proteomes" id="UP000663824"/>
    </source>
</evidence>
<evidence type="ECO:0000256" key="3">
    <source>
        <dbReference type="ARBA" id="ARBA00023203"/>
    </source>
</evidence>
<sequence>MGLSNSRRWWLVEEVSTVHLSSTENTDLKTSQDEKDEKIDEDVISPTSSSMATYRTAGFVTSANTNNNNNNNNAPSNLNRDPIDYSSTKYNQQQSYKALTMPKSHYQNVTTTKDFLPGDSETNYSVAASSLDPESSSNVNESTKRINNPNGKFSIQKMFSKGLSWRTRKKPPSMLTTPPSQPVTSSNTVYSNISAPSSAGAYVTKNVDDFSQVPAPTTVRSISVDSISNNTSPQRIIVTESVNVATARANSVDSVTLDFDRPVTANRTYVQPSWTTNASSSSTTTNVSSSSTTTNASSSSTTTNTTPVITESVNRLTPIPATRVLPVQFTESNKLSTPRSPAPPPPPSLSSIVSPPLPPNNVSSTIKIIEANNATTSLTKTTSNPPRIPPPVAPKPDASRLTPIRASYLNNNNNTTTTNNNNNNNNNNNFSSSTVNQTPPPPPSLQSSTTTASVTITTIPSLISSSSSISGPTIEQRRLALTDKFTASQFKPIHENNTAGYPNGPPMSTARPIPSSNILALQEKFQVRSSPVSASNSSPVPVVSTNSNVISSNVINSSSPSTNSSSTPTTTTIQTNKQITIQDIDTNKYEEIPAKEPDLTRQPEKSALKKSHGVKRRVIPVFRENQRPSPRPSPKMTPAVIVTKSSSSPSAAAAAVAGNDEHNSDYEHDDDGDSSSDDDGSGGGNDDGRKKRFVNVKRNDSLARFLKDRPMPNELYEKHILVKPLDERKNERETIETKLERKLSLRPTPEELEARNILRAKTQAELAAEKEATKRYLIRKLSFRPSIQELRDRKIIRFCDYIEVSECDDVDRHADKPWTRLTPRDKQMIRKELNEYKSSEMEIHPDSARYTRFHPP</sequence>
<gene>
    <name evidence="6" type="ORF">MBJ925_LOCUS12108</name>
</gene>
<name>A0A816P9E9_9BILA</name>
<dbReference type="AlphaFoldDB" id="A0A816P9E9"/>
<dbReference type="GO" id="GO:0030036">
    <property type="term" value="P:actin cytoskeleton organization"/>
    <property type="evidence" value="ECO:0007669"/>
    <property type="project" value="TreeGrafter"/>
</dbReference>
<feature type="compositionally biased region" description="Polar residues" evidence="5">
    <location>
        <begin position="174"/>
        <end position="189"/>
    </location>
</feature>
<dbReference type="Gene3D" id="6.10.140.1750">
    <property type="match status" value="1"/>
</dbReference>
<feature type="region of interest" description="Disordered" evidence="5">
    <location>
        <begin position="274"/>
        <end position="315"/>
    </location>
</feature>
<reference evidence="6" key="1">
    <citation type="submission" date="2021-02" db="EMBL/GenBank/DDBJ databases">
        <authorList>
            <person name="Nowell W R."/>
        </authorList>
    </citation>
    <scope>NUCLEOTIDE SEQUENCE</scope>
</reference>
<feature type="compositionally biased region" description="Low complexity" evidence="5">
    <location>
        <begin position="61"/>
        <end position="79"/>
    </location>
</feature>
<dbReference type="InterPro" id="IPR004018">
    <property type="entry name" value="RPEL_repeat"/>
</dbReference>
<feature type="repeat" description="RPEL" evidence="4">
    <location>
        <begin position="737"/>
        <end position="762"/>
    </location>
</feature>
<comment type="similarity">
    <text evidence="1">Belongs to the phosphatase and actin regulator family.</text>
</comment>
<feature type="compositionally biased region" description="Low complexity" evidence="5">
    <location>
        <begin position="274"/>
        <end position="306"/>
    </location>
</feature>
<evidence type="ECO:0000256" key="2">
    <source>
        <dbReference type="ARBA" id="ARBA00022737"/>
    </source>
</evidence>
<dbReference type="GO" id="GO:0003779">
    <property type="term" value="F:actin binding"/>
    <property type="evidence" value="ECO:0007669"/>
    <property type="project" value="UniProtKB-KW"/>
</dbReference>
<feature type="compositionally biased region" description="Low complexity" evidence="5">
    <location>
        <begin position="645"/>
        <end position="655"/>
    </location>
</feature>
<evidence type="ECO:0000256" key="1">
    <source>
        <dbReference type="ARBA" id="ARBA00009795"/>
    </source>
</evidence>
<evidence type="ECO:0000256" key="4">
    <source>
        <dbReference type="PROSITE-ProRule" id="PRU00401"/>
    </source>
</evidence>
<feature type="compositionally biased region" description="Low complexity" evidence="5">
    <location>
        <begin position="554"/>
        <end position="573"/>
    </location>
</feature>
<feature type="region of interest" description="Disordered" evidence="5">
    <location>
        <begin position="373"/>
        <end position="452"/>
    </location>
</feature>
<evidence type="ECO:0008006" key="8">
    <source>
        <dbReference type="Google" id="ProtNLM"/>
    </source>
</evidence>
<dbReference type="PANTHER" id="PTHR12751">
    <property type="entry name" value="PHOSPHATASE AND ACTIN REGULATOR PHACTR"/>
    <property type="match status" value="1"/>
</dbReference>
<evidence type="ECO:0000256" key="5">
    <source>
        <dbReference type="SAM" id="MobiDB-lite"/>
    </source>
</evidence>
<keyword evidence="3" id="KW-0009">Actin-binding</keyword>
<feature type="region of interest" description="Disordered" evidence="5">
    <location>
        <begin position="20"/>
        <end position="94"/>
    </location>
</feature>
<feature type="compositionally biased region" description="Polar residues" evidence="5">
    <location>
        <begin position="120"/>
        <end position="153"/>
    </location>
</feature>
<organism evidence="6 7">
    <name type="scientific">Rotaria magnacalcarata</name>
    <dbReference type="NCBI Taxonomy" id="392030"/>
    <lineage>
        <taxon>Eukaryota</taxon>
        <taxon>Metazoa</taxon>
        <taxon>Spiralia</taxon>
        <taxon>Gnathifera</taxon>
        <taxon>Rotifera</taxon>
        <taxon>Eurotatoria</taxon>
        <taxon>Bdelloidea</taxon>
        <taxon>Philodinida</taxon>
        <taxon>Philodinidae</taxon>
        <taxon>Rotaria</taxon>
    </lineage>
</organism>
<dbReference type="Pfam" id="PF02755">
    <property type="entry name" value="RPEL"/>
    <property type="match status" value="1"/>
</dbReference>
<comment type="caution">
    <text evidence="6">The sequence shown here is derived from an EMBL/GenBank/DDBJ whole genome shotgun (WGS) entry which is preliminary data.</text>
</comment>
<feature type="compositionally biased region" description="Basic and acidic residues" evidence="5">
    <location>
        <begin position="26"/>
        <end position="38"/>
    </location>
</feature>
<dbReference type="SMART" id="SM00707">
    <property type="entry name" value="RPEL"/>
    <property type="match status" value="3"/>
</dbReference>
<feature type="compositionally biased region" description="Acidic residues" evidence="5">
    <location>
        <begin position="667"/>
        <end position="680"/>
    </location>
</feature>
<feature type="compositionally biased region" description="Low complexity" evidence="5">
    <location>
        <begin position="410"/>
        <end position="437"/>
    </location>
</feature>
<feature type="region of interest" description="Disordered" evidence="5">
    <location>
        <begin position="166"/>
        <end position="189"/>
    </location>
</feature>
<feature type="compositionally biased region" description="Polar residues" evidence="5">
    <location>
        <begin position="373"/>
        <end position="384"/>
    </location>
</feature>
<dbReference type="Proteomes" id="UP000663824">
    <property type="component" value="Unassembled WGS sequence"/>
</dbReference>
<feature type="region of interest" description="Disordered" evidence="5">
    <location>
        <begin position="110"/>
        <end position="153"/>
    </location>
</feature>
<feature type="compositionally biased region" description="Basic and acidic residues" evidence="5">
    <location>
        <begin position="585"/>
        <end position="607"/>
    </location>
</feature>
<accession>A0A816P9E9</accession>